<protein>
    <submittedName>
        <fullName evidence="2">Uncharacterized protein</fullName>
    </submittedName>
</protein>
<evidence type="ECO:0000313" key="2">
    <source>
        <dbReference type="EMBL" id="GAA1633409.1"/>
    </source>
</evidence>
<evidence type="ECO:0000256" key="1">
    <source>
        <dbReference type="SAM" id="MobiDB-lite"/>
    </source>
</evidence>
<dbReference type="RefSeq" id="WP_346105581.1">
    <property type="nucleotide sequence ID" value="NZ_BAAAMU010000020.1"/>
</dbReference>
<accession>A0ABN2F7I9</accession>
<evidence type="ECO:0000313" key="3">
    <source>
        <dbReference type="Proteomes" id="UP001500064"/>
    </source>
</evidence>
<feature type="compositionally biased region" description="Basic and acidic residues" evidence="1">
    <location>
        <begin position="136"/>
        <end position="146"/>
    </location>
</feature>
<comment type="caution">
    <text evidence="2">The sequence shown here is derived from an EMBL/GenBank/DDBJ whole genome shotgun (WGS) entry which is preliminary data.</text>
</comment>
<dbReference type="EMBL" id="BAAAMU010000020">
    <property type="protein sequence ID" value="GAA1633409.1"/>
    <property type="molecule type" value="Genomic_DNA"/>
</dbReference>
<gene>
    <name evidence="2" type="ORF">GCM10009733_032970</name>
</gene>
<sequence>MGLGIEDKANIMPAGSDTAGLGAYDDTWGFFPITPSRVQGVEDVWQEEPSGCGTLPAGQGAGKGNRVTPQRNSDINHKPMADQDLKVVPEVETGPPSARLGVVHAVVEWPNQGFYLLQGHTAVQRSESAVGGASDDEVKSLGHVESEAAPSTISPHQ</sequence>
<proteinExistence type="predicted"/>
<reference evidence="2 3" key="1">
    <citation type="journal article" date="2019" name="Int. J. Syst. Evol. Microbiol.">
        <title>The Global Catalogue of Microorganisms (GCM) 10K type strain sequencing project: providing services to taxonomists for standard genome sequencing and annotation.</title>
        <authorList>
            <consortium name="The Broad Institute Genomics Platform"/>
            <consortium name="The Broad Institute Genome Sequencing Center for Infectious Disease"/>
            <person name="Wu L."/>
            <person name="Ma J."/>
        </authorList>
    </citation>
    <scope>NUCLEOTIDE SEQUENCE [LARGE SCALE GENOMIC DNA]</scope>
    <source>
        <strain evidence="2 3">JCM 13929</strain>
    </source>
</reference>
<feature type="region of interest" description="Disordered" evidence="1">
    <location>
        <begin position="49"/>
        <end position="77"/>
    </location>
</feature>
<name>A0ABN2F7I9_9ACTN</name>
<feature type="region of interest" description="Disordered" evidence="1">
    <location>
        <begin position="127"/>
        <end position="157"/>
    </location>
</feature>
<organism evidence="2 3">
    <name type="scientific">Nonomuraea maheshkhaliensis</name>
    <dbReference type="NCBI Taxonomy" id="419590"/>
    <lineage>
        <taxon>Bacteria</taxon>
        <taxon>Bacillati</taxon>
        <taxon>Actinomycetota</taxon>
        <taxon>Actinomycetes</taxon>
        <taxon>Streptosporangiales</taxon>
        <taxon>Streptosporangiaceae</taxon>
        <taxon>Nonomuraea</taxon>
    </lineage>
</organism>
<dbReference type="Proteomes" id="UP001500064">
    <property type="component" value="Unassembled WGS sequence"/>
</dbReference>
<keyword evidence="3" id="KW-1185">Reference proteome</keyword>